<feature type="compositionally biased region" description="Low complexity" evidence="1">
    <location>
        <begin position="31"/>
        <end position="50"/>
    </location>
</feature>
<comment type="caution">
    <text evidence="2">The sequence shown here is derived from an EMBL/GenBank/DDBJ whole genome shotgun (WGS) entry which is preliminary data.</text>
</comment>
<dbReference type="EMBL" id="CAMGYJ010000002">
    <property type="protein sequence ID" value="CAI0376586.1"/>
    <property type="molecule type" value="Genomic_DNA"/>
</dbReference>
<sequence length="62" mass="6887">FPRNFSGQKIKEFFILHCISSLQTHKGKQSRVTSLRSLRSSDSGVSSTGTARKGTSVLSWEE</sequence>
<gene>
    <name evidence="2" type="ORF">LITE_LOCUS1085</name>
</gene>
<protein>
    <submittedName>
        <fullName evidence="2">Uncharacterized protein</fullName>
    </submittedName>
</protein>
<keyword evidence="3" id="KW-1185">Reference proteome</keyword>
<accession>A0AAV0GV68</accession>
<feature type="region of interest" description="Disordered" evidence="1">
    <location>
        <begin position="31"/>
        <end position="62"/>
    </location>
</feature>
<evidence type="ECO:0000313" key="3">
    <source>
        <dbReference type="Proteomes" id="UP001154282"/>
    </source>
</evidence>
<name>A0AAV0GV68_9ROSI</name>
<reference evidence="2" key="1">
    <citation type="submission" date="2022-08" db="EMBL/GenBank/DDBJ databases">
        <authorList>
            <person name="Gutierrez-Valencia J."/>
        </authorList>
    </citation>
    <scope>NUCLEOTIDE SEQUENCE</scope>
</reference>
<evidence type="ECO:0000256" key="1">
    <source>
        <dbReference type="SAM" id="MobiDB-lite"/>
    </source>
</evidence>
<organism evidence="2 3">
    <name type="scientific">Linum tenue</name>
    <dbReference type="NCBI Taxonomy" id="586396"/>
    <lineage>
        <taxon>Eukaryota</taxon>
        <taxon>Viridiplantae</taxon>
        <taxon>Streptophyta</taxon>
        <taxon>Embryophyta</taxon>
        <taxon>Tracheophyta</taxon>
        <taxon>Spermatophyta</taxon>
        <taxon>Magnoliopsida</taxon>
        <taxon>eudicotyledons</taxon>
        <taxon>Gunneridae</taxon>
        <taxon>Pentapetalae</taxon>
        <taxon>rosids</taxon>
        <taxon>fabids</taxon>
        <taxon>Malpighiales</taxon>
        <taxon>Linaceae</taxon>
        <taxon>Linum</taxon>
    </lineage>
</organism>
<evidence type="ECO:0000313" key="2">
    <source>
        <dbReference type="EMBL" id="CAI0376586.1"/>
    </source>
</evidence>
<dbReference type="Proteomes" id="UP001154282">
    <property type="component" value="Unassembled WGS sequence"/>
</dbReference>
<proteinExistence type="predicted"/>
<dbReference type="AlphaFoldDB" id="A0AAV0GV68"/>
<feature type="non-terminal residue" evidence="2">
    <location>
        <position position="1"/>
    </location>
</feature>